<feature type="transmembrane region" description="Helical" evidence="1">
    <location>
        <begin position="51"/>
        <end position="68"/>
    </location>
</feature>
<keyword evidence="1" id="KW-1133">Transmembrane helix</keyword>
<name>A0ABW0XJC2_9ACTN</name>
<evidence type="ECO:0000313" key="3">
    <source>
        <dbReference type="Proteomes" id="UP001596183"/>
    </source>
</evidence>
<keyword evidence="1" id="KW-0812">Transmembrane</keyword>
<evidence type="ECO:0000313" key="2">
    <source>
        <dbReference type="EMBL" id="MFC5670536.1"/>
    </source>
</evidence>
<protein>
    <submittedName>
        <fullName evidence="2">Uncharacterized protein</fullName>
    </submittedName>
</protein>
<keyword evidence="3" id="KW-1185">Reference proteome</keyword>
<accession>A0ABW0XJC2</accession>
<organism evidence="2 3">
    <name type="scientific">Streptomyces incanus</name>
    <dbReference type="NCBI Taxonomy" id="887453"/>
    <lineage>
        <taxon>Bacteria</taxon>
        <taxon>Bacillati</taxon>
        <taxon>Actinomycetota</taxon>
        <taxon>Actinomycetes</taxon>
        <taxon>Kitasatosporales</taxon>
        <taxon>Streptomycetaceae</taxon>
        <taxon>Streptomyces</taxon>
    </lineage>
</organism>
<sequence>MKPGRLTQFGASFIAIVRHVVRRPLLILVLVLICAATTWLQKSLPQPWDGLPYGFGMLAAMWSISLTLPRSQEDQQADD</sequence>
<feature type="transmembrane region" description="Helical" evidence="1">
    <location>
        <begin position="20"/>
        <end position="39"/>
    </location>
</feature>
<dbReference type="RefSeq" id="WP_381208985.1">
    <property type="nucleotide sequence ID" value="NZ_JBHSPC010000026.1"/>
</dbReference>
<reference evidence="3" key="1">
    <citation type="journal article" date="2019" name="Int. J. Syst. Evol. Microbiol.">
        <title>The Global Catalogue of Microorganisms (GCM) 10K type strain sequencing project: providing services to taxonomists for standard genome sequencing and annotation.</title>
        <authorList>
            <consortium name="The Broad Institute Genomics Platform"/>
            <consortium name="The Broad Institute Genome Sequencing Center for Infectious Disease"/>
            <person name="Wu L."/>
            <person name="Ma J."/>
        </authorList>
    </citation>
    <scope>NUCLEOTIDE SEQUENCE [LARGE SCALE GENOMIC DNA]</scope>
    <source>
        <strain evidence="3">JCM 13852</strain>
    </source>
</reference>
<evidence type="ECO:0000256" key="1">
    <source>
        <dbReference type="SAM" id="Phobius"/>
    </source>
</evidence>
<gene>
    <name evidence="2" type="ORF">ACFP2V_10540</name>
</gene>
<dbReference type="Proteomes" id="UP001596183">
    <property type="component" value="Unassembled WGS sequence"/>
</dbReference>
<proteinExistence type="predicted"/>
<keyword evidence="1" id="KW-0472">Membrane</keyword>
<dbReference type="EMBL" id="JBHSPC010000026">
    <property type="protein sequence ID" value="MFC5670536.1"/>
    <property type="molecule type" value="Genomic_DNA"/>
</dbReference>
<comment type="caution">
    <text evidence="2">The sequence shown here is derived from an EMBL/GenBank/DDBJ whole genome shotgun (WGS) entry which is preliminary data.</text>
</comment>